<sequence>MCPAKCEEIKTTTVLTSSTPVCMGTGVAAHFKTPFRVHRVSKGDSLSIQCEAIGENPIKIEWSKDKVLLNSNTDTRYIIKDELTSKGKISTLMVSKPDRRDSALFSCTADNAFGKDDTNIQVLVEGKGLA</sequence>
<comment type="caution">
    <text evidence="2">The sequence shown here is derived from an EMBL/GenBank/DDBJ whole genome shotgun (WGS) entry which is preliminary data.</text>
</comment>
<dbReference type="InterPro" id="IPR003599">
    <property type="entry name" value="Ig_sub"/>
</dbReference>
<dbReference type="Pfam" id="PF07679">
    <property type="entry name" value="I-set"/>
    <property type="match status" value="1"/>
</dbReference>
<accession>A0AAV4WHQ7</accession>
<dbReference type="PROSITE" id="PS50835">
    <property type="entry name" value="IG_LIKE"/>
    <property type="match status" value="1"/>
</dbReference>
<protein>
    <submittedName>
        <fullName evidence="2">Down syndrome cell adhesion molecule</fullName>
    </submittedName>
</protein>
<dbReference type="AlphaFoldDB" id="A0AAV4WHQ7"/>
<keyword evidence="3" id="KW-1185">Reference proteome</keyword>
<dbReference type="InterPro" id="IPR007110">
    <property type="entry name" value="Ig-like_dom"/>
</dbReference>
<name>A0AAV4WHQ7_9ARAC</name>
<feature type="domain" description="Ig-like" evidence="1">
    <location>
        <begin position="20"/>
        <end position="125"/>
    </location>
</feature>
<reference evidence="2 3" key="1">
    <citation type="submission" date="2021-06" db="EMBL/GenBank/DDBJ databases">
        <title>Caerostris darwini draft genome.</title>
        <authorList>
            <person name="Kono N."/>
            <person name="Arakawa K."/>
        </authorList>
    </citation>
    <scope>NUCLEOTIDE SEQUENCE [LARGE SCALE GENOMIC DNA]</scope>
</reference>
<dbReference type="FunFam" id="2.60.40.10:FF:000719">
    <property type="entry name" value="nephrin isoform X1"/>
    <property type="match status" value="1"/>
</dbReference>
<dbReference type="InterPro" id="IPR013783">
    <property type="entry name" value="Ig-like_fold"/>
</dbReference>
<proteinExistence type="predicted"/>
<evidence type="ECO:0000259" key="1">
    <source>
        <dbReference type="PROSITE" id="PS50835"/>
    </source>
</evidence>
<dbReference type="SMART" id="SM00409">
    <property type="entry name" value="IG"/>
    <property type="match status" value="1"/>
</dbReference>
<evidence type="ECO:0000313" key="2">
    <source>
        <dbReference type="EMBL" id="GIY81511.1"/>
    </source>
</evidence>
<dbReference type="EMBL" id="BPLQ01014635">
    <property type="protein sequence ID" value="GIY81511.1"/>
    <property type="molecule type" value="Genomic_DNA"/>
</dbReference>
<dbReference type="InterPro" id="IPR036179">
    <property type="entry name" value="Ig-like_dom_sf"/>
</dbReference>
<evidence type="ECO:0000313" key="3">
    <source>
        <dbReference type="Proteomes" id="UP001054837"/>
    </source>
</evidence>
<dbReference type="InterPro" id="IPR013098">
    <property type="entry name" value="Ig_I-set"/>
</dbReference>
<gene>
    <name evidence="2" type="primary">DSCAM_21</name>
    <name evidence="2" type="ORF">CDAR_22951</name>
</gene>
<dbReference type="SUPFAM" id="SSF48726">
    <property type="entry name" value="Immunoglobulin"/>
    <property type="match status" value="1"/>
</dbReference>
<organism evidence="2 3">
    <name type="scientific">Caerostris darwini</name>
    <dbReference type="NCBI Taxonomy" id="1538125"/>
    <lineage>
        <taxon>Eukaryota</taxon>
        <taxon>Metazoa</taxon>
        <taxon>Ecdysozoa</taxon>
        <taxon>Arthropoda</taxon>
        <taxon>Chelicerata</taxon>
        <taxon>Arachnida</taxon>
        <taxon>Araneae</taxon>
        <taxon>Araneomorphae</taxon>
        <taxon>Entelegynae</taxon>
        <taxon>Araneoidea</taxon>
        <taxon>Araneidae</taxon>
        <taxon>Caerostris</taxon>
    </lineage>
</organism>
<dbReference type="Gene3D" id="2.60.40.10">
    <property type="entry name" value="Immunoglobulins"/>
    <property type="match status" value="1"/>
</dbReference>
<dbReference type="Proteomes" id="UP001054837">
    <property type="component" value="Unassembled WGS sequence"/>
</dbReference>